<keyword evidence="2" id="KW-1185">Reference proteome</keyword>
<evidence type="ECO:0000313" key="1">
    <source>
        <dbReference type="EMBL" id="PRP82418.1"/>
    </source>
</evidence>
<comment type="caution">
    <text evidence="1">The sequence shown here is derived from an EMBL/GenBank/DDBJ whole genome shotgun (WGS) entry which is preliminary data.</text>
</comment>
<gene>
    <name evidence="1" type="ORF">PROFUN_10118</name>
</gene>
<dbReference type="InParanoid" id="A0A2P6NEP1"/>
<dbReference type="Proteomes" id="UP000241769">
    <property type="component" value="Unassembled WGS sequence"/>
</dbReference>
<proteinExistence type="predicted"/>
<protein>
    <submittedName>
        <fullName evidence="1">Uncharacterized protein</fullName>
    </submittedName>
</protein>
<reference evidence="1 2" key="1">
    <citation type="journal article" date="2018" name="Genome Biol. Evol.">
        <title>Multiple Roots of Fruiting Body Formation in Amoebozoa.</title>
        <authorList>
            <person name="Hillmann F."/>
            <person name="Forbes G."/>
            <person name="Novohradska S."/>
            <person name="Ferling I."/>
            <person name="Riege K."/>
            <person name="Groth M."/>
            <person name="Westermann M."/>
            <person name="Marz M."/>
            <person name="Spaller T."/>
            <person name="Winckler T."/>
            <person name="Schaap P."/>
            <person name="Glockner G."/>
        </authorList>
    </citation>
    <scope>NUCLEOTIDE SEQUENCE [LARGE SCALE GENOMIC DNA]</scope>
    <source>
        <strain evidence="1 2">Jena</strain>
    </source>
</reference>
<accession>A0A2P6NEP1</accession>
<dbReference type="EMBL" id="MDYQ01000103">
    <property type="protein sequence ID" value="PRP82418.1"/>
    <property type="molecule type" value="Genomic_DNA"/>
</dbReference>
<name>A0A2P6NEP1_9EUKA</name>
<sequence length="146" mass="17052">MTTLQKSLSERSYDQSFYSEVLAANHWIALLCTRMEQYQSSSRVPNVHLKVLPYTYQYDAFPSSSDNTIYAWNKESCSSKQDNLDSFREFLKRSSQYLSRYLIPLSKYLMDSIEVIHLCFSHFVAYSPSLGCNHLSLHSKMAFLKF</sequence>
<dbReference type="AlphaFoldDB" id="A0A2P6NEP1"/>
<evidence type="ECO:0000313" key="2">
    <source>
        <dbReference type="Proteomes" id="UP000241769"/>
    </source>
</evidence>
<organism evidence="1 2">
    <name type="scientific">Planoprotostelium fungivorum</name>
    <dbReference type="NCBI Taxonomy" id="1890364"/>
    <lineage>
        <taxon>Eukaryota</taxon>
        <taxon>Amoebozoa</taxon>
        <taxon>Evosea</taxon>
        <taxon>Variosea</taxon>
        <taxon>Cavosteliida</taxon>
        <taxon>Cavosteliaceae</taxon>
        <taxon>Planoprotostelium</taxon>
    </lineage>
</organism>